<dbReference type="CDD" id="cd04872">
    <property type="entry name" value="ACT_1ZPV"/>
    <property type="match status" value="1"/>
</dbReference>
<comment type="similarity">
    <text evidence="1">Belongs to the UPF0237 family.</text>
</comment>
<reference evidence="3 4" key="1">
    <citation type="submission" date="2016-12" db="EMBL/GenBank/DDBJ databases">
        <title>Complete genome sequence of Clostridium kluyveri JZZ isolated from the pit mud of a Chinese flavor liquor-making factory.</title>
        <authorList>
            <person name="Wang Y."/>
        </authorList>
    </citation>
    <scope>NUCLEOTIDE SEQUENCE [LARGE SCALE GENOMIC DNA]</scope>
    <source>
        <strain evidence="3 4">JZZ</strain>
    </source>
</reference>
<name>A0A1L5F563_CLOKL</name>
<dbReference type="OrthoDB" id="9803078at2"/>
<dbReference type="Proteomes" id="UP000184604">
    <property type="component" value="Chromosome"/>
</dbReference>
<dbReference type="RefSeq" id="WP_011989344.1">
    <property type="nucleotide sequence ID" value="NZ_CP018335.1"/>
</dbReference>
<evidence type="ECO:0000313" key="3">
    <source>
        <dbReference type="EMBL" id="APM38158.1"/>
    </source>
</evidence>
<dbReference type="InterPro" id="IPR045865">
    <property type="entry name" value="ACT-like_dom_sf"/>
</dbReference>
<sequence>MKAFITVIGEDKTGIIYNVTSVLYENNINILDINQTLIKDYFTMVMLVDLSQMNITFSNLKTALEDKAKKIDVVIKIQREDIFTSMHEI</sequence>
<protein>
    <recommendedName>
        <fullName evidence="1">UPF0237 protein BS101_05095</fullName>
    </recommendedName>
</protein>
<proteinExistence type="inferred from homology"/>
<dbReference type="SUPFAM" id="SSF55021">
    <property type="entry name" value="ACT-like"/>
    <property type="match status" value="1"/>
</dbReference>
<accession>A0A1L5F563</accession>
<dbReference type="PROSITE" id="PS51671">
    <property type="entry name" value="ACT"/>
    <property type="match status" value="1"/>
</dbReference>
<evidence type="ECO:0000313" key="4">
    <source>
        <dbReference type="Proteomes" id="UP000184604"/>
    </source>
</evidence>
<dbReference type="OMA" id="MIMLVDI"/>
<dbReference type="InterPro" id="IPR022986">
    <property type="entry name" value="UPF0237_ACT"/>
</dbReference>
<dbReference type="PANTHER" id="PTHR34875:SF6">
    <property type="entry name" value="UPF0237 PROTEIN MJ1558"/>
    <property type="match status" value="1"/>
</dbReference>
<dbReference type="AlphaFoldDB" id="A0A1L5F563"/>
<dbReference type="EMBL" id="CP018335">
    <property type="protein sequence ID" value="APM38158.1"/>
    <property type="molecule type" value="Genomic_DNA"/>
</dbReference>
<dbReference type="PANTHER" id="PTHR34875">
    <property type="entry name" value="UPF0237 PROTEIN MJ1558"/>
    <property type="match status" value="1"/>
</dbReference>
<dbReference type="Pfam" id="PF13740">
    <property type="entry name" value="ACT_6"/>
    <property type="match status" value="1"/>
</dbReference>
<evidence type="ECO:0000259" key="2">
    <source>
        <dbReference type="PROSITE" id="PS51671"/>
    </source>
</evidence>
<feature type="domain" description="ACT" evidence="2">
    <location>
        <begin position="4"/>
        <end position="78"/>
    </location>
</feature>
<dbReference type="NCBIfam" id="NF001220">
    <property type="entry name" value="PRK00194.1"/>
    <property type="match status" value="1"/>
</dbReference>
<gene>
    <name evidence="3" type="ORF">BS101_05095</name>
</gene>
<dbReference type="HAMAP" id="MF_01054">
    <property type="entry name" value="UPF0237"/>
    <property type="match status" value="1"/>
</dbReference>
<organism evidence="3 4">
    <name type="scientific">Clostridium kluyveri</name>
    <dbReference type="NCBI Taxonomy" id="1534"/>
    <lineage>
        <taxon>Bacteria</taxon>
        <taxon>Bacillati</taxon>
        <taxon>Bacillota</taxon>
        <taxon>Clostridia</taxon>
        <taxon>Eubacteriales</taxon>
        <taxon>Clostridiaceae</taxon>
        <taxon>Clostridium</taxon>
    </lineage>
</organism>
<evidence type="ECO:0000256" key="1">
    <source>
        <dbReference type="HAMAP-Rule" id="MF_01054"/>
    </source>
</evidence>
<dbReference type="Gene3D" id="3.30.70.260">
    <property type="match status" value="1"/>
</dbReference>
<dbReference type="InterPro" id="IPR050990">
    <property type="entry name" value="UPF0237/GcvR_regulator"/>
</dbReference>
<dbReference type="InterPro" id="IPR002912">
    <property type="entry name" value="ACT_dom"/>
</dbReference>